<dbReference type="InterPro" id="IPR013525">
    <property type="entry name" value="ABC2_TM"/>
</dbReference>
<keyword evidence="2 5" id="KW-0812">Transmembrane</keyword>
<dbReference type="RefSeq" id="WP_252421994.1">
    <property type="nucleotide sequence ID" value="NZ_JAMWMR010000002.1"/>
</dbReference>
<proteinExistence type="predicted"/>
<feature type="transmembrane region" description="Helical" evidence="5">
    <location>
        <begin position="603"/>
        <end position="622"/>
    </location>
</feature>
<feature type="transmembrane region" description="Helical" evidence="5">
    <location>
        <begin position="542"/>
        <end position="565"/>
    </location>
</feature>
<feature type="transmembrane region" description="Helical" evidence="5">
    <location>
        <begin position="571"/>
        <end position="591"/>
    </location>
</feature>
<evidence type="ECO:0000256" key="5">
    <source>
        <dbReference type="SAM" id="Phobius"/>
    </source>
</evidence>
<evidence type="ECO:0000256" key="1">
    <source>
        <dbReference type="ARBA" id="ARBA00004141"/>
    </source>
</evidence>
<dbReference type="PANTHER" id="PTHR43077:SF5">
    <property type="entry name" value="PHAGE INFECTION PROTEIN"/>
    <property type="match status" value="1"/>
</dbReference>
<comment type="subcellular location">
    <subcellularLocation>
        <location evidence="1">Membrane</location>
        <topology evidence="1">Multi-pass membrane protein</topology>
    </subcellularLocation>
</comment>
<keyword evidence="4 5" id="KW-0472">Membrane</keyword>
<protein>
    <submittedName>
        <fullName evidence="7">YhgE/Pip domain-containing protein</fullName>
    </submittedName>
</protein>
<evidence type="ECO:0000256" key="4">
    <source>
        <dbReference type="ARBA" id="ARBA00023136"/>
    </source>
</evidence>
<evidence type="ECO:0000256" key="2">
    <source>
        <dbReference type="ARBA" id="ARBA00022692"/>
    </source>
</evidence>
<dbReference type="Gene3D" id="3.40.1710.10">
    <property type="entry name" value="abc type-2 transporter like domain"/>
    <property type="match status" value="1"/>
</dbReference>
<dbReference type="InterPro" id="IPR017501">
    <property type="entry name" value="Phage_infect_YhgE_C"/>
</dbReference>
<evidence type="ECO:0000313" key="8">
    <source>
        <dbReference type="Proteomes" id="UP001523219"/>
    </source>
</evidence>
<organism evidence="7 8">
    <name type="scientific">Streptomyces macrolidinus</name>
    <dbReference type="NCBI Taxonomy" id="2952607"/>
    <lineage>
        <taxon>Bacteria</taxon>
        <taxon>Bacillati</taxon>
        <taxon>Actinomycetota</taxon>
        <taxon>Actinomycetes</taxon>
        <taxon>Kitasatosporales</taxon>
        <taxon>Streptomycetaceae</taxon>
        <taxon>Streptomyces</taxon>
    </lineage>
</organism>
<comment type="caution">
    <text evidence="7">The sequence shown here is derived from an EMBL/GenBank/DDBJ whole genome shotgun (WGS) entry which is preliminary data.</text>
</comment>
<accession>A0ABT0Z7Q9</accession>
<sequence length="696" mass="73339">MRTPKLAALEFRRFSRGRLPRAALVALLLLPLLYGALYLWSFWDPYGRLDRIPVALVNDDKGATAGDQRIAIGDDIVKGLHKSDTFEWHDVSAAEARKGVEDGTYYLSLTMPSDFSKRIASSSGDSPETGALQVRTNDANNYIVGQISRTVFSEVRTAASTKASRSFLDRIFISFSDLHGATVKAADGADRLAGGLGKAEKGSKNLVDGLTNAKESSSDLATGLRKLDTGAGDLKDGTQQVADGTRALAERVGGAADQVRPFLKENSKQIADTATLVADSAGVISDHLDAFVTTAPLAETGTTKASETLAAVYARRCADDAATTPDPACGDLEKAKDAAADAARLATDVNTVVTDYHDDTTSLQKDLKTLQEQARALAEAAPHLSEDLDDAVTKVEALDKGAAAVAKGANTLNTGLGKASTGATDLHTGIGKLKTGAVDLDGGIYKLVDGSGKLAEGLHDGAGAIPDYDKKDRDQRTQVMADPVQLASRDLHKAPNYGTGFAPYFIPLSLWVGAMVAYMLIAPMNRRALAAGAPAWRIALAGWLPVAAIGVLQTAALMAVLHWAVGLQMARAAGTVGFLFLVSACFAALVQWLNARFGAAGRILVLALLMLQLTSAGGTYPVQTSPGFFNALHPYLPMSYVVEALRRLITGGGLGPVWQACAVLAAFTVGALALTALSARRKQVWTLDRLHPELSL</sequence>
<reference evidence="7 8" key="1">
    <citation type="submission" date="2022-05" db="EMBL/GenBank/DDBJ databases">
        <title>Streptomyces sp. nov. RY43-2 isolated from soil of a peat swamp forest.</title>
        <authorList>
            <person name="Kanchanasin P."/>
            <person name="Tanasupawat S."/>
            <person name="Phongsopitanun W."/>
        </authorList>
    </citation>
    <scope>NUCLEOTIDE SEQUENCE [LARGE SCALE GENOMIC DNA]</scope>
    <source>
        <strain evidence="7 8">RY43-2</strain>
    </source>
</reference>
<dbReference type="Proteomes" id="UP001523219">
    <property type="component" value="Unassembled WGS sequence"/>
</dbReference>
<dbReference type="InterPro" id="IPR017500">
    <property type="entry name" value="Phage_infect_YhgE_N"/>
</dbReference>
<dbReference type="PANTHER" id="PTHR43077">
    <property type="entry name" value="TRANSPORT PERMEASE YVFS-RELATED"/>
    <property type="match status" value="1"/>
</dbReference>
<dbReference type="InterPro" id="IPR051328">
    <property type="entry name" value="T7SS_ABC-Transporter"/>
</dbReference>
<dbReference type="NCBIfam" id="TIGR03062">
    <property type="entry name" value="pip_yhgE_Cterm"/>
    <property type="match status" value="1"/>
</dbReference>
<feature type="domain" description="ABC-2 type transporter transmembrane" evidence="6">
    <location>
        <begin position="24"/>
        <end position="159"/>
    </location>
</feature>
<dbReference type="Pfam" id="PF12698">
    <property type="entry name" value="ABC2_membrane_3"/>
    <property type="match status" value="2"/>
</dbReference>
<dbReference type="EMBL" id="JAMWMR010000002">
    <property type="protein sequence ID" value="MCN9239800.1"/>
    <property type="molecule type" value="Genomic_DNA"/>
</dbReference>
<feature type="transmembrane region" description="Helical" evidence="5">
    <location>
        <begin position="657"/>
        <end position="679"/>
    </location>
</feature>
<feature type="transmembrane region" description="Helical" evidence="5">
    <location>
        <begin position="21"/>
        <end position="43"/>
    </location>
</feature>
<keyword evidence="8" id="KW-1185">Reference proteome</keyword>
<dbReference type="InterPro" id="IPR023908">
    <property type="entry name" value="xxxLxxG_rpt"/>
</dbReference>
<evidence type="ECO:0000259" key="6">
    <source>
        <dbReference type="Pfam" id="PF12698"/>
    </source>
</evidence>
<dbReference type="NCBIfam" id="TIGR03061">
    <property type="entry name" value="pip_yhgE_Nterm"/>
    <property type="match status" value="1"/>
</dbReference>
<dbReference type="NCBIfam" id="TIGR03057">
    <property type="entry name" value="xxxLxxG_by_4"/>
    <property type="match status" value="1"/>
</dbReference>
<name>A0ABT0Z7Q9_9ACTN</name>
<evidence type="ECO:0000256" key="3">
    <source>
        <dbReference type="ARBA" id="ARBA00022989"/>
    </source>
</evidence>
<gene>
    <name evidence="7" type="ORF">NGF19_03200</name>
</gene>
<keyword evidence="3 5" id="KW-1133">Transmembrane helix</keyword>
<feature type="domain" description="ABC-2 type transporter transmembrane" evidence="6">
    <location>
        <begin position="475"/>
        <end position="677"/>
    </location>
</feature>
<feature type="transmembrane region" description="Helical" evidence="5">
    <location>
        <begin position="501"/>
        <end position="521"/>
    </location>
</feature>
<evidence type="ECO:0000313" key="7">
    <source>
        <dbReference type="EMBL" id="MCN9239800.1"/>
    </source>
</evidence>